<reference evidence="6" key="1">
    <citation type="journal article" date="2018" name="Nat. Microbiol.">
        <title>Leveraging single-cell genomics to expand the fungal tree of life.</title>
        <authorList>
            <person name="Ahrendt S.R."/>
            <person name="Quandt C.A."/>
            <person name="Ciobanu D."/>
            <person name="Clum A."/>
            <person name="Salamov A."/>
            <person name="Andreopoulos B."/>
            <person name="Cheng J.F."/>
            <person name="Woyke T."/>
            <person name="Pelin A."/>
            <person name="Henrissat B."/>
            <person name="Reynolds N.K."/>
            <person name="Benny G.L."/>
            <person name="Smith M.E."/>
            <person name="James T.Y."/>
            <person name="Grigoriev I.V."/>
        </authorList>
    </citation>
    <scope>NUCLEOTIDE SEQUENCE [LARGE SCALE GENOMIC DNA]</scope>
    <source>
        <strain evidence="6">CSF55</strain>
    </source>
</reference>
<feature type="repeat" description="TPR" evidence="3">
    <location>
        <begin position="570"/>
        <end position="603"/>
    </location>
</feature>
<evidence type="ECO:0000313" key="5">
    <source>
        <dbReference type="EMBL" id="RKP18276.1"/>
    </source>
</evidence>
<name>A0A4P9YFQ7_ROZAC</name>
<evidence type="ECO:0000256" key="4">
    <source>
        <dbReference type="SAM" id="Coils"/>
    </source>
</evidence>
<dbReference type="SUPFAM" id="SSF48452">
    <property type="entry name" value="TPR-like"/>
    <property type="match status" value="3"/>
</dbReference>
<dbReference type="PANTHER" id="PTHR15704">
    <property type="entry name" value="SUPERKILLER 3 PROTEIN-RELATED"/>
    <property type="match status" value="1"/>
</dbReference>
<dbReference type="PROSITE" id="PS50005">
    <property type="entry name" value="TPR"/>
    <property type="match status" value="4"/>
</dbReference>
<protein>
    <submittedName>
        <fullName evidence="5">TPR-like protein</fullName>
    </submittedName>
</protein>
<keyword evidence="2 3" id="KW-0802">TPR repeat</keyword>
<dbReference type="InterPro" id="IPR039226">
    <property type="entry name" value="Ski3/TTC37"/>
</dbReference>
<dbReference type="GO" id="GO:0055087">
    <property type="term" value="C:Ski complex"/>
    <property type="evidence" value="ECO:0007669"/>
    <property type="project" value="InterPro"/>
</dbReference>
<dbReference type="Gene3D" id="1.25.40.10">
    <property type="entry name" value="Tetratricopeptide repeat domain"/>
    <property type="match status" value="5"/>
</dbReference>
<dbReference type="PANTHER" id="PTHR15704:SF7">
    <property type="entry name" value="SUPERKILLER COMPLEX PROTEIN 3"/>
    <property type="match status" value="1"/>
</dbReference>
<dbReference type="Pfam" id="PF13181">
    <property type="entry name" value="TPR_8"/>
    <property type="match status" value="2"/>
</dbReference>
<evidence type="ECO:0000256" key="1">
    <source>
        <dbReference type="ARBA" id="ARBA00022737"/>
    </source>
</evidence>
<keyword evidence="1" id="KW-0677">Repeat</keyword>
<feature type="repeat" description="TPR" evidence="3">
    <location>
        <begin position="166"/>
        <end position="199"/>
    </location>
</feature>
<dbReference type="Pfam" id="PF13432">
    <property type="entry name" value="TPR_16"/>
    <property type="match status" value="1"/>
</dbReference>
<feature type="non-terminal residue" evidence="5">
    <location>
        <position position="1"/>
    </location>
</feature>
<gene>
    <name evidence="5" type="ORF">ROZALSC1DRAFT_30016</name>
</gene>
<evidence type="ECO:0000313" key="6">
    <source>
        <dbReference type="Proteomes" id="UP000281549"/>
    </source>
</evidence>
<dbReference type="InterPro" id="IPR019734">
    <property type="entry name" value="TPR_rpt"/>
</dbReference>
<dbReference type="InterPro" id="IPR011990">
    <property type="entry name" value="TPR-like_helical_dom_sf"/>
</dbReference>
<dbReference type="Proteomes" id="UP000281549">
    <property type="component" value="Unassembled WGS sequence"/>
</dbReference>
<feature type="repeat" description="TPR" evidence="3">
    <location>
        <begin position="99"/>
        <end position="132"/>
    </location>
</feature>
<sequence>ELVDGKWENVELKKGTKIGSILKADLMMQGEAIKKKKEIYEEVLNVCIKLNERIDEGKKRMKRKCLLMMAESYFNLDLKYFGNAKEIYEKLLKQNERDLKVLQGLSRVMSEMKKYEEALKYLKEIIKIDENNEKALSEKAWILLNLERVDEAKEIGIKVLKLKENEINFYRIGRIYWKLKDYEKSFEYFLKSIQLNNSFADPFVYLGHFYLNKDKNRSKKCYLKAISIDQGNEESLKELINLCNQEEILNLIENFHKVNSREQWTWKYLGFLLLKQEKFNESILAFQTSLRLGVKDFECWEGLGEAYKSSGKYLAALKAFERSYEERMKVEVVGGEGVKVEGVGGESKGDNDIQGKETHSLSPSNVSNVIYQMASIKLKLGLIDKAIELFNQIDSNNFILLKLKGLSDCFYLKSIDDLKSGNFNSSISNSKKAIKFSMDGLDLDLKIEFRFLFYKMILDCIKLILKLEIDHSIEEIKVSSRIELIDYGLKLLQEMKTLKFRNLGYLYFEMAYFYKLKLEIDLAIKSVQTAIKYNPKNDKYWNLLGILNIDKDCLFSQHCFIKSLELNKSSESFINLGILYLINNDIELANKCFSNAQTFDPENSVAWFCQSLIAQHFDYSEFVSLLNHSLEISNFDSFAVFEMFVFSSLNKIFNDSTTIKENVLFAAIKVFERNFKLKPNCERVLMLLYEKLNCLDLALNYSHGFDKARILFKLGRINESNKLFSKCFDNLGSSEPGDPIDLFYYHLASNNIESLKLLQSQLPLLHPLQQFITFNLSHLDSVNFINYFRNFENKKMLFNHLLAQSSLDSNLLNKFLNYDFDSNDVDFELKKCQLLMYHGLKNEAIKMAEKISMLENISSDHFQQLAQIYSNSRDYKTSIEFCLKAVEANSFKDSSSLSTCYSLLSFCYSMILVQLSELDVLTNQMDKVKLDVKEDAESVPNSNKSTSTLEKASVAFQNALKLRNNPLVVVDLVNTLVSLGYNDQALSYLTDLNLGDHSGDVNKAEHLNTNLLLFCKLCIGVNSKSVDLINNCLEMVGDNQNARGLVKYAQACITDNEKEKNKLLGPVNKEL</sequence>
<dbReference type="AlphaFoldDB" id="A0A4P9YFQ7"/>
<dbReference type="GO" id="GO:0006401">
    <property type="term" value="P:RNA catabolic process"/>
    <property type="evidence" value="ECO:0007669"/>
    <property type="project" value="InterPro"/>
</dbReference>
<evidence type="ECO:0000256" key="2">
    <source>
        <dbReference type="ARBA" id="ARBA00022803"/>
    </source>
</evidence>
<dbReference type="Pfam" id="PF14559">
    <property type="entry name" value="TPR_19"/>
    <property type="match status" value="1"/>
</dbReference>
<keyword evidence="4" id="KW-0175">Coiled coil</keyword>
<evidence type="ECO:0000256" key="3">
    <source>
        <dbReference type="PROSITE-ProRule" id="PRU00339"/>
    </source>
</evidence>
<organism evidence="5 6">
    <name type="scientific">Rozella allomycis (strain CSF55)</name>
    <dbReference type="NCBI Taxonomy" id="988480"/>
    <lineage>
        <taxon>Eukaryota</taxon>
        <taxon>Fungi</taxon>
        <taxon>Fungi incertae sedis</taxon>
        <taxon>Cryptomycota</taxon>
        <taxon>Cryptomycota incertae sedis</taxon>
        <taxon>Rozella</taxon>
    </lineage>
</organism>
<dbReference type="EMBL" id="ML005508">
    <property type="protein sequence ID" value="RKP18276.1"/>
    <property type="molecule type" value="Genomic_DNA"/>
</dbReference>
<dbReference type="SMART" id="SM00028">
    <property type="entry name" value="TPR"/>
    <property type="match status" value="10"/>
</dbReference>
<feature type="repeat" description="TPR" evidence="3">
    <location>
        <begin position="504"/>
        <end position="537"/>
    </location>
</feature>
<accession>A0A4P9YFQ7</accession>
<proteinExistence type="predicted"/>
<feature type="coiled-coil region" evidence="4">
    <location>
        <begin position="105"/>
        <end position="132"/>
    </location>
</feature>